<keyword evidence="4 6" id="KW-0862">Zinc</keyword>
<keyword evidence="6" id="KW-0833">Ubl conjugation pathway</keyword>
<proteinExistence type="inferred from homology"/>
<dbReference type="EMBL" id="KK852818">
    <property type="protein sequence ID" value="KDR15644.1"/>
    <property type="molecule type" value="Genomic_DNA"/>
</dbReference>
<evidence type="ECO:0000256" key="3">
    <source>
        <dbReference type="ARBA" id="ARBA00022771"/>
    </source>
</evidence>
<keyword evidence="3 5" id="KW-0863">Zinc-finger</keyword>
<evidence type="ECO:0000256" key="5">
    <source>
        <dbReference type="PROSITE-ProRule" id="PRU00175"/>
    </source>
</evidence>
<evidence type="ECO:0000313" key="9">
    <source>
        <dbReference type="EMBL" id="KDR15644.1"/>
    </source>
</evidence>
<dbReference type="PANTHER" id="PTHR45877">
    <property type="entry name" value="E3 UBIQUITIN-PROTEIN LIGASE SIAH2"/>
    <property type="match status" value="1"/>
</dbReference>
<dbReference type="OrthoDB" id="8189416at2759"/>
<comment type="similarity">
    <text evidence="1 6">Belongs to the SINA (Seven in absentia) family.</text>
</comment>
<dbReference type="InterPro" id="IPR049548">
    <property type="entry name" value="Sina-like_RING"/>
</dbReference>
<evidence type="ECO:0000259" key="8">
    <source>
        <dbReference type="PROSITE" id="PS50089"/>
    </source>
</evidence>
<keyword evidence="2 6" id="KW-0479">Metal-binding</keyword>
<feature type="compositionally biased region" description="Basic and acidic residues" evidence="7">
    <location>
        <begin position="390"/>
        <end position="412"/>
    </location>
</feature>
<reference evidence="9 10" key="1">
    <citation type="journal article" date="2014" name="Nat. Commun.">
        <title>Molecular traces of alternative social organization in a termite genome.</title>
        <authorList>
            <person name="Terrapon N."/>
            <person name="Li C."/>
            <person name="Robertson H.M."/>
            <person name="Ji L."/>
            <person name="Meng X."/>
            <person name="Booth W."/>
            <person name="Chen Z."/>
            <person name="Childers C.P."/>
            <person name="Glastad K.M."/>
            <person name="Gokhale K."/>
            <person name="Gowin J."/>
            <person name="Gronenberg W."/>
            <person name="Hermansen R.A."/>
            <person name="Hu H."/>
            <person name="Hunt B.G."/>
            <person name="Huylmans A.K."/>
            <person name="Khalil S.M."/>
            <person name="Mitchell R.D."/>
            <person name="Munoz-Torres M.C."/>
            <person name="Mustard J.A."/>
            <person name="Pan H."/>
            <person name="Reese J.T."/>
            <person name="Scharf M.E."/>
            <person name="Sun F."/>
            <person name="Vogel H."/>
            <person name="Xiao J."/>
            <person name="Yang W."/>
            <person name="Yang Z."/>
            <person name="Yang Z."/>
            <person name="Zhou J."/>
            <person name="Zhu J."/>
            <person name="Brent C.S."/>
            <person name="Elsik C.G."/>
            <person name="Goodisman M.A."/>
            <person name="Liberles D.A."/>
            <person name="Roe R.M."/>
            <person name="Vargo E.L."/>
            <person name="Vilcinskas A."/>
            <person name="Wang J."/>
            <person name="Bornberg-Bauer E."/>
            <person name="Korb J."/>
            <person name="Zhang G."/>
            <person name="Liebig J."/>
        </authorList>
    </citation>
    <scope>NUCLEOTIDE SEQUENCE [LARGE SCALE GENOMIC DNA]</scope>
    <source>
        <tissue evidence="9">Whole organism</tissue>
    </source>
</reference>
<comment type="pathway">
    <text evidence="6">Protein modification; protein ubiquitination.</text>
</comment>
<dbReference type="UniPathway" id="UPA00143"/>
<dbReference type="Gene3D" id="3.30.40.10">
    <property type="entry name" value="Zinc/RING finger domain, C3HC4 (zinc finger)"/>
    <property type="match status" value="1"/>
</dbReference>
<dbReference type="InterPro" id="IPR013083">
    <property type="entry name" value="Znf_RING/FYVE/PHD"/>
</dbReference>
<dbReference type="GO" id="GO:0061630">
    <property type="term" value="F:ubiquitin protein ligase activity"/>
    <property type="evidence" value="ECO:0007669"/>
    <property type="project" value="UniProtKB-EC"/>
</dbReference>
<gene>
    <name evidence="9" type="ORF">L798_09720</name>
</gene>
<dbReference type="InterPro" id="IPR001841">
    <property type="entry name" value="Znf_RING"/>
</dbReference>
<comment type="domain">
    <text evidence="6">The RING-type zinc finger domain is essential for ubiquitin ligase activity.</text>
</comment>
<feature type="domain" description="RING-type" evidence="8">
    <location>
        <begin position="18"/>
        <end position="53"/>
    </location>
</feature>
<evidence type="ECO:0000256" key="6">
    <source>
        <dbReference type="RuleBase" id="RU201113"/>
    </source>
</evidence>
<dbReference type="InterPro" id="IPR004162">
    <property type="entry name" value="SINA-like_animal"/>
</dbReference>
<evidence type="ECO:0000256" key="4">
    <source>
        <dbReference type="ARBA" id="ARBA00022833"/>
    </source>
</evidence>
<dbReference type="AlphaFoldDB" id="A0A067R140"/>
<dbReference type="InParanoid" id="A0A067R140"/>
<dbReference type="Pfam" id="PF21362">
    <property type="entry name" value="Sina_RING"/>
    <property type="match status" value="1"/>
</dbReference>
<comment type="function">
    <text evidence="6">E3 ubiquitin-protein ligase that mediates ubiquitination and subsequent proteasomal degradation of target proteins. E3 ubiquitin ligases accept ubiquitin from an E2 ubiquitin-conjugating enzyme in the form of a thioester and then directly transfers the ubiquitin to targeted substrates.</text>
</comment>
<dbReference type="GO" id="GO:0043161">
    <property type="term" value="P:proteasome-mediated ubiquitin-dependent protein catabolic process"/>
    <property type="evidence" value="ECO:0007669"/>
    <property type="project" value="TreeGrafter"/>
</dbReference>
<dbReference type="Pfam" id="PF03145">
    <property type="entry name" value="Sina_TRAF"/>
    <property type="match status" value="1"/>
</dbReference>
<dbReference type="SUPFAM" id="SSF57850">
    <property type="entry name" value="RING/U-box"/>
    <property type="match status" value="1"/>
</dbReference>
<dbReference type="InterPro" id="IPR008974">
    <property type="entry name" value="TRAF-like"/>
</dbReference>
<dbReference type="STRING" id="136037.A0A067R140"/>
<sequence length="472" mass="53149">MDSVPKDLDQGLLQELECPVCMETMKPPITMCENGHSICANCKPKLTYCPSCTKPFLHVRNLALESLSRQVTDQMGEQQPTRFPQSVECPFTRISKGTCPWRGPLVGMKDHVKVYHNNLNDMHESNGAFNVVLTGLSPGQHYRKIVFISDELYYIYWRIKDDCFYCAVLHVGEDKICSKYKYKFTLTTESDDKKISMSFPTRCILEDLEEILLSGDCVILKYNTVLKFLNANMHLECEFEINVIESDMNIAGKAGERSVCVEPDVRSPLFGRCGRHRNIRRHEKGTSVSTDRIVSVGKPGRCAHGRRFRHCRICKYFTTVPNTEGSSAELSTDSLHSIQLPTGFYCEPSGHFVENASSEKCYVDSKVTPTAPPEKDPYSDVVENSSNLSTDKEASGEKREYLDGELSAETKSHSSPNEYECSNPSSGSTWMCQLCEKTAPRFPDSLPEPGWHVSSSPTGTKWVCKMCGQIRE</sequence>
<dbReference type="GO" id="GO:0031624">
    <property type="term" value="F:ubiquitin conjugating enzyme binding"/>
    <property type="evidence" value="ECO:0007669"/>
    <property type="project" value="TreeGrafter"/>
</dbReference>
<dbReference type="EC" id="2.3.2.27" evidence="6"/>
<evidence type="ECO:0000256" key="7">
    <source>
        <dbReference type="SAM" id="MobiDB-lite"/>
    </source>
</evidence>
<comment type="domain">
    <text evidence="6">The SBD domain (substrate-binding domain) mediates the interaction with substrate proteins. It is related to the TRAF family.</text>
</comment>
<feature type="region of interest" description="Disordered" evidence="7">
    <location>
        <begin position="364"/>
        <end position="420"/>
    </location>
</feature>
<dbReference type="eggNOG" id="KOG3002">
    <property type="taxonomic scope" value="Eukaryota"/>
</dbReference>
<dbReference type="GO" id="GO:0008270">
    <property type="term" value="F:zinc ion binding"/>
    <property type="evidence" value="ECO:0007669"/>
    <property type="project" value="UniProtKB-KW"/>
</dbReference>
<protein>
    <recommendedName>
        <fullName evidence="6">E3 ubiquitin-protein ligase</fullName>
        <ecNumber evidence="6">2.3.2.27</ecNumber>
    </recommendedName>
</protein>
<dbReference type="InterPro" id="IPR018121">
    <property type="entry name" value="7-in-absentia-prot_TRAF-dom"/>
</dbReference>
<dbReference type="GO" id="GO:0016567">
    <property type="term" value="P:protein ubiquitination"/>
    <property type="evidence" value="ECO:0007669"/>
    <property type="project" value="UniProtKB-UniPathway"/>
</dbReference>
<dbReference type="PROSITE" id="PS50089">
    <property type="entry name" value="ZF_RING_2"/>
    <property type="match status" value="1"/>
</dbReference>
<dbReference type="Gene3D" id="2.60.210.10">
    <property type="entry name" value="Apoptosis, Tumor Necrosis Factor Receptor Associated Protein 2, Chain A"/>
    <property type="match status" value="1"/>
</dbReference>
<evidence type="ECO:0000256" key="1">
    <source>
        <dbReference type="ARBA" id="ARBA00009119"/>
    </source>
</evidence>
<evidence type="ECO:0000313" key="10">
    <source>
        <dbReference type="Proteomes" id="UP000027135"/>
    </source>
</evidence>
<name>A0A067R140_ZOONE</name>
<keyword evidence="10" id="KW-1185">Reference proteome</keyword>
<accession>A0A067R140</accession>
<organism evidence="9 10">
    <name type="scientific">Zootermopsis nevadensis</name>
    <name type="common">Dampwood termite</name>
    <dbReference type="NCBI Taxonomy" id="136037"/>
    <lineage>
        <taxon>Eukaryota</taxon>
        <taxon>Metazoa</taxon>
        <taxon>Ecdysozoa</taxon>
        <taxon>Arthropoda</taxon>
        <taxon>Hexapoda</taxon>
        <taxon>Insecta</taxon>
        <taxon>Pterygota</taxon>
        <taxon>Neoptera</taxon>
        <taxon>Polyneoptera</taxon>
        <taxon>Dictyoptera</taxon>
        <taxon>Blattodea</taxon>
        <taxon>Blattoidea</taxon>
        <taxon>Termitoidae</taxon>
        <taxon>Termopsidae</taxon>
        <taxon>Zootermopsis</taxon>
    </lineage>
</organism>
<dbReference type="Proteomes" id="UP000027135">
    <property type="component" value="Unassembled WGS sequence"/>
</dbReference>
<dbReference type="GO" id="GO:0005737">
    <property type="term" value="C:cytoplasm"/>
    <property type="evidence" value="ECO:0007669"/>
    <property type="project" value="InterPro"/>
</dbReference>
<evidence type="ECO:0000256" key="2">
    <source>
        <dbReference type="ARBA" id="ARBA00022723"/>
    </source>
</evidence>
<comment type="catalytic activity">
    <reaction evidence="6">
        <text>S-ubiquitinyl-[E2 ubiquitin-conjugating enzyme]-L-cysteine + [acceptor protein]-L-lysine = [E2 ubiquitin-conjugating enzyme]-L-cysteine + N(6)-ubiquitinyl-[acceptor protein]-L-lysine.</text>
        <dbReference type="EC" id="2.3.2.27"/>
    </reaction>
</comment>
<dbReference type="PANTHER" id="PTHR45877:SF2">
    <property type="entry name" value="E3 UBIQUITIN-PROTEIN LIGASE SINA-RELATED"/>
    <property type="match status" value="1"/>
</dbReference>